<protein>
    <submittedName>
        <fullName evidence="2">Uncharacterized protein</fullName>
    </submittedName>
</protein>
<sequence length="212" mass="23529">MAPVDRHQYTNIHHFTELELKYSKRGLRVALPRAVERVARIGVSERCNSGGLGGEKDEDERWDASVRAEWDSEDREHDVPAHCEGVWRRRGNGGVAMGDNLSEERRVQRLHSVDTCSLCVYLSQLVLGGHSADAERVVLGRDDEETELVGCAVWSKCAIDSEWQVVRWDAETDAGHAGSRPDGAGGAGEHRQHGVPSGVVRDGIERGSRRRE</sequence>
<feature type="compositionally biased region" description="Basic and acidic residues" evidence="1">
    <location>
        <begin position="202"/>
        <end position="212"/>
    </location>
</feature>
<evidence type="ECO:0000313" key="2">
    <source>
        <dbReference type="EMBL" id="KAK2944379.1"/>
    </source>
</evidence>
<dbReference type="Proteomes" id="UP001281761">
    <property type="component" value="Unassembled WGS sequence"/>
</dbReference>
<comment type="caution">
    <text evidence="2">The sequence shown here is derived from an EMBL/GenBank/DDBJ whole genome shotgun (WGS) entry which is preliminary data.</text>
</comment>
<keyword evidence="3" id="KW-1185">Reference proteome</keyword>
<name>A0ABQ9WZ30_9EUKA</name>
<evidence type="ECO:0000313" key="3">
    <source>
        <dbReference type="Proteomes" id="UP001281761"/>
    </source>
</evidence>
<evidence type="ECO:0000256" key="1">
    <source>
        <dbReference type="SAM" id="MobiDB-lite"/>
    </source>
</evidence>
<organism evidence="2 3">
    <name type="scientific">Blattamonas nauphoetae</name>
    <dbReference type="NCBI Taxonomy" id="2049346"/>
    <lineage>
        <taxon>Eukaryota</taxon>
        <taxon>Metamonada</taxon>
        <taxon>Preaxostyla</taxon>
        <taxon>Oxymonadida</taxon>
        <taxon>Blattamonas</taxon>
    </lineage>
</organism>
<dbReference type="EMBL" id="JARBJD010000302">
    <property type="protein sequence ID" value="KAK2944379.1"/>
    <property type="molecule type" value="Genomic_DNA"/>
</dbReference>
<accession>A0ABQ9WZ30</accession>
<reference evidence="2 3" key="1">
    <citation type="journal article" date="2022" name="bioRxiv">
        <title>Genomics of Preaxostyla Flagellates Illuminates Evolutionary Transitions and the Path Towards Mitochondrial Loss.</title>
        <authorList>
            <person name="Novak L.V.F."/>
            <person name="Treitli S.C."/>
            <person name="Pyrih J."/>
            <person name="Halakuc P."/>
            <person name="Pipaliya S.V."/>
            <person name="Vacek V."/>
            <person name="Brzon O."/>
            <person name="Soukal P."/>
            <person name="Eme L."/>
            <person name="Dacks J.B."/>
            <person name="Karnkowska A."/>
            <person name="Elias M."/>
            <person name="Hampl V."/>
        </authorList>
    </citation>
    <scope>NUCLEOTIDE SEQUENCE [LARGE SCALE GENOMIC DNA]</scope>
    <source>
        <strain evidence="2">NAU3</strain>
        <tissue evidence="2">Gut</tissue>
    </source>
</reference>
<feature type="region of interest" description="Disordered" evidence="1">
    <location>
        <begin position="173"/>
        <end position="212"/>
    </location>
</feature>
<gene>
    <name evidence="2" type="ORF">BLNAU_20724</name>
</gene>
<proteinExistence type="predicted"/>